<feature type="transmembrane region" description="Helical" evidence="1">
    <location>
        <begin position="21"/>
        <end position="41"/>
    </location>
</feature>
<keyword evidence="1" id="KW-1133">Transmembrane helix</keyword>
<evidence type="ECO:0000256" key="1">
    <source>
        <dbReference type="SAM" id="Phobius"/>
    </source>
</evidence>
<feature type="transmembrane region" description="Helical" evidence="1">
    <location>
        <begin position="121"/>
        <end position="144"/>
    </location>
</feature>
<comment type="caution">
    <text evidence="2">The sequence shown here is derived from an EMBL/GenBank/DDBJ whole genome shotgun (WGS) entry which is preliminary data.</text>
</comment>
<protein>
    <submittedName>
        <fullName evidence="2">Uncharacterized protein</fullName>
    </submittedName>
</protein>
<name>A0AAD5V5V7_9APHY</name>
<feature type="transmembrane region" description="Helical" evidence="1">
    <location>
        <begin position="170"/>
        <end position="194"/>
    </location>
</feature>
<proteinExistence type="predicted"/>
<keyword evidence="1" id="KW-0812">Transmembrane</keyword>
<sequence length="344" mass="37766">MAATPALERAQVFQTISTLSSYLVFWAGFFPSCGLPVWIIFAKPGSCVKDVLDSHVIEPSGGHRFTVARSSNPDQFGVSMPTSVCHAAYRGAGWANLLGIVLTEVILVMRTWALWDRKRSVLIGLLGLGALVLASACYVSNAYVESLRFIPMDQIAPGRSGCYISSGSTIIYADFVILVAYETVIVLMTLIAGVQNYRHDFKHSSILKSLFRDGILYYIYLFMFSLLNVIIPIVQPFQSVIALQRVMHSICAVRILLHIRQDAMARRTGSDNPESVNFEFNVEVTEAGEVIRSPIMRYDLESGQMALSPATTQVSDTGSKESDSEIEEHWFGGAAGTCRGSDAV</sequence>
<feature type="transmembrane region" description="Helical" evidence="1">
    <location>
        <begin position="87"/>
        <end position="109"/>
    </location>
</feature>
<gene>
    <name evidence="2" type="ORF">NLI96_g6423</name>
</gene>
<evidence type="ECO:0000313" key="3">
    <source>
        <dbReference type="Proteomes" id="UP001212997"/>
    </source>
</evidence>
<keyword evidence="3" id="KW-1185">Reference proteome</keyword>
<dbReference type="Proteomes" id="UP001212997">
    <property type="component" value="Unassembled WGS sequence"/>
</dbReference>
<reference evidence="2" key="1">
    <citation type="submission" date="2022-07" db="EMBL/GenBank/DDBJ databases">
        <title>Genome Sequence of Physisporinus lineatus.</title>
        <authorList>
            <person name="Buettner E."/>
        </authorList>
    </citation>
    <scope>NUCLEOTIDE SEQUENCE</scope>
    <source>
        <strain evidence="2">VT162</strain>
    </source>
</reference>
<feature type="transmembrane region" description="Helical" evidence="1">
    <location>
        <begin position="215"/>
        <end position="234"/>
    </location>
</feature>
<keyword evidence="1" id="KW-0472">Membrane</keyword>
<dbReference type="AlphaFoldDB" id="A0AAD5V5V7"/>
<evidence type="ECO:0000313" key="2">
    <source>
        <dbReference type="EMBL" id="KAJ3483285.1"/>
    </source>
</evidence>
<organism evidence="2 3">
    <name type="scientific">Meripilus lineatus</name>
    <dbReference type="NCBI Taxonomy" id="2056292"/>
    <lineage>
        <taxon>Eukaryota</taxon>
        <taxon>Fungi</taxon>
        <taxon>Dikarya</taxon>
        <taxon>Basidiomycota</taxon>
        <taxon>Agaricomycotina</taxon>
        <taxon>Agaricomycetes</taxon>
        <taxon>Polyporales</taxon>
        <taxon>Meripilaceae</taxon>
        <taxon>Meripilus</taxon>
    </lineage>
</organism>
<dbReference type="EMBL" id="JANAWD010000234">
    <property type="protein sequence ID" value="KAJ3483285.1"/>
    <property type="molecule type" value="Genomic_DNA"/>
</dbReference>
<accession>A0AAD5V5V7</accession>